<evidence type="ECO:0000313" key="2">
    <source>
        <dbReference type="EMBL" id="OSY45674.1"/>
    </source>
</evidence>
<evidence type="ECO:0000313" key="5">
    <source>
        <dbReference type="Proteomes" id="UP000325458"/>
    </source>
</evidence>
<dbReference type="AlphaFoldDB" id="A0AAE6NKL3"/>
<dbReference type="EMBL" id="CP023691">
    <property type="protein sequence ID" value="QEV54328.1"/>
    <property type="molecule type" value="Genomic_DNA"/>
</dbReference>
<sequence length="151" mass="16799">MTFKNIFDSGGNEAKSAEDSAQNVNEKIPGAWPEREGVDPELYDGIPEAARDPKIIRETSPEALAVMNNFLAPLFKNTQTAATKQREASENPESTSDMASSAKDEAFKKVEVEIRDEDQPKAGDERLEELKKENQKSAKNVKRRSDGSVEW</sequence>
<evidence type="ECO:0000313" key="3">
    <source>
        <dbReference type="EMBL" id="QEV54328.1"/>
    </source>
</evidence>
<proteinExistence type="predicted"/>
<keyword evidence="4" id="KW-1185">Reference proteome</keyword>
<organism evidence="3 5">
    <name type="scientific">Streptomyces platensis</name>
    <dbReference type="NCBI Taxonomy" id="58346"/>
    <lineage>
        <taxon>Bacteria</taxon>
        <taxon>Bacillati</taxon>
        <taxon>Actinomycetota</taxon>
        <taxon>Actinomycetes</taxon>
        <taxon>Kitasatosporales</taxon>
        <taxon>Streptomycetaceae</taxon>
        <taxon>Streptomyces</taxon>
    </lineage>
</organism>
<evidence type="ECO:0000313" key="4">
    <source>
        <dbReference type="Proteomes" id="UP000194225"/>
    </source>
</evidence>
<reference evidence="3 5" key="2">
    <citation type="submission" date="2017-09" db="EMBL/GenBank/DDBJ databases">
        <authorList>
            <person name="Lee N."/>
            <person name="Cho B.-K."/>
        </authorList>
    </citation>
    <scope>NUCLEOTIDE SEQUENCE [LARGE SCALE GENOMIC DNA]</scope>
    <source>
        <strain evidence="3 5">ATCC 23948</strain>
    </source>
</reference>
<evidence type="ECO:0000256" key="1">
    <source>
        <dbReference type="SAM" id="MobiDB-lite"/>
    </source>
</evidence>
<dbReference type="GeneID" id="90926375"/>
<dbReference type="EMBL" id="MIGA01000016">
    <property type="protein sequence ID" value="OSY45674.1"/>
    <property type="molecule type" value="Genomic_DNA"/>
</dbReference>
<dbReference type="RefSeq" id="WP_085924776.1">
    <property type="nucleotide sequence ID" value="NZ_BAABSS010000020.1"/>
</dbReference>
<feature type="compositionally biased region" description="Basic and acidic residues" evidence="1">
    <location>
        <begin position="102"/>
        <end position="136"/>
    </location>
</feature>
<dbReference type="KEGG" id="spla:CP981_24285"/>
<dbReference type="Proteomes" id="UP000325458">
    <property type="component" value="Chromosome"/>
</dbReference>
<feature type="region of interest" description="Disordered" evidence="1">
    <location>
        <begin position="1"/>
        <end position="50"/>
    </location>
</feature>
<gene>
    <name evidence="2" type="ORF">BG653_02964</name>
    <name evidence="3" type="ORF">CP981_24285</name>
</gene>
<reference evidence="2 4" key="1">
    <citation type="submission" date="2016-09" db="EMBL/GenBank/DDBJ databases">
        <title>Streptomyces platensis DSM40041, a candidate organism with high potential of specific P450 cytochromes.</title>
        <authorList>
            <person name="Grumaz C."/>
            <person name="Vainshtein Y."/>
            <person name="Kirstahler P."/>
            <person name="Sohn K."/>
        </authorList>
    </citation>
    <scope>NUCLEOTIDE SEQUENCE [LARGE SCALE GENOMIC DNA]</scope>
    <source>
        <strain evidence="2 4">DSM 40041</strain>
    </source>
</reference>
<name>A0AAE6NKL3_STRPT</name>
<feature type="region of interest" description="Disordered" evidence="1">
    <location>
        <begin position="78"/>
        <end position="151"/>
    </location>
</feature>
<dbReference type="Proteomes" id="UP000194225">
    <property type="component" value="Unassembled WGS sequence"/>
</dbReference>
<accession>A0AAE6NKL3</accession>
<protein>
    <submittedName>
        <fullName evidence="3">Uncharacterized protein</fullName>
    </submittedName>
</protein>